<evidence type="ECO:0000313" key="14">
    <source>
        <dbReference type="Proteomes" id="UP000198636"/>
    </source>
</evidence>
<accession>A0A1G5KAF4</accession>
<keyword evidence="10" id="KW-0170">Cobalt</keyword>
<evidence type="ECO:0000256" key="1">
    <source>
        <dbReference type="ARBA" id="ARBA00001941"/>
    </source>
</evidence>
<dbReference type="Gene3D" id="3.30.70.360">
    <property type="match status" value="1"/>
</dbReference>
<protein>
    <recommendedName>
        <fullName evidence="6">Probable succinyl-diaminopimelate desuccinylase</fullName>
        <ecNumber evidence="5">3.5.1.18</ecNumber>
    </recommendedName>
</protein>
<dbReference type="UniPathway" id="UPA00034">
    <property type="reaction ID" value="UER00021"/>
</dbReference>
<comment type="cofactor">
    <cofactor evidence="2">
        <name>Zn(2+)</name>
        <dbReference type="ChEBI" id="CHEBI:29105"/>
    </cofactor>
</comment>
<dbReference type="InterPro" id="IPR050072">
    <property type="entry name" value="Peptidase_M20A"/>
</dbReference>
<dbReference type="Gene3D" id="3.40.630.10">
    <property type="entry name" value="Zn peptidases"/>
    <property type="match status" value="2"/>
</dbReference>
<dbReference type="Pfam" id="PF07687">
    <property type="entry name" value="M20_dimer"/>
    <property type="match status" value="1"/>
</dbReference>
<evidence type="ECO:0000313" key="13">
    <source>
        <dbReference type="EMBL" id="SCY97612.1"/>
    </source>
</evidence>
<dbReference type="GO" id="GO:0046872">
    <property type="term" value="F:metal ion binding"/>
    <property type="evidence" value="ECO:0007669"/>
    <property type="project" value="UniProtKB-KW"/>
</dbReference>
<evidence type="ECO:0000259" key="12">
    <source>
        <dbReference type="Pfam" id="PF07687"/>
    </source>
</evidence>
<dbReference type="CDD" id="cd08659">
    <property type="entry name" value="M20_ArgE_DapE-like"/>
    <property type="match status" value="1"/>
</dbReference>
<dbReference type="InterPro" id="IPR036264">
    <property type="entry name" value="Bact_exopeptidase_dim_dom"/>
</dbReference>
<evidence type="ECO:0000256" key="9">
    <source>
        <dbReference type="ARBA" id="ARBA00022833"/>
    </source>
</evidence>
<comment type="pathway">
    <text evidence="3">Amino-acid biosynthesis; L-lysine biosynthesis via DAP pathway; LL-2,6-diaminopimelate from (S)-tetrahydrodipicolinate (succinylase route): step 3/3.</text>
</comment>
<feature type="domain" description="Peptidase M20 dimerisation" evidence="12">
    <location>
        <begin position="185"/>
        <end position="294"/>
    </location>
</feature>
<comment type="similarity">
    <text evidence="4">Belongs to the peptidase M20A family.</text>
</comment>
<dbReference type="SUPFAM" id="SSF53187">
    <property type="entry name" value="Zn-dependent exopeptidases"/>
    <property type="match status" value="1"/>
</dbReference>
<evidence type="ECO:0000256" key="3">
    <source>
        <dbReference type="ARBA" id="ARBA00005130"/>
    </source>
</evidence>
<name>A0A1G5KAF4_9FIRM</name>
<dbReference type="PANTHER" id="PTHR43808">
    <property type="entry name" value="ACETYLORNITHINE DEACETYLASE"/>
    <property type="match status" value="1"/>
</dbReference>
<evidence type="ECO:0000256" key="4">
    <source>
        <dbReference type="ARBA" id="ARBA00006247"/>
    </source>
</evidence>
<dbReference type="RefSeq" id="WP_091545801.1">
    <property type="nucleotide sequence ID" value="NZ_FMUS01000025.1"/>
</dbReference>
<evidence type="ECO:0000256" key="7">
    <source>
        <dbReference type="ARBA" id="ARBA00022723"/>
    </source>
</evidence>
<evidence type="ECO:0000256" key="11">
    <source>
        <dbReference type="ARBA" id="ARBA00051301"/>
    </source>
</evidence>
<reference evidence="13 14" key="1">
    <citation type="submission" date="2016-10" db="EMBL/GenBank/DDBJ databases">
        <authorList>
            <person name="de Groot N.N."/>
        </authorList>
    </citation>
    <scope>NUCLEOTIDE SEQUENCE [LARGE SCALE GENOMIC DNA]</scope>
    <source>
        <strain evidence="13 14">DSM 18978</strain>
    </source>
</reference>
<dbReference type="Proteomes" id="UP000198636">
    <property type="component" value="Unassembled WGS sequence"/>
</dbReference>
<gene>
    <name evidence="13" type="ORF">SAMN03080606_03367</name>
</gene>
<organism evidence="13 14">
    <name type="scientific">Alkaliphilus peptidifermentans DSM 18978</name>
    <dbReference type="NCBI Taxonomy" id="1120976"/>
    <lineage>
        <taxon>Bacteria</taxon>
        <taxon>Bacillati</taxon>
        <taxon>Bacillota</taxon>
        <taxon>Clostridia</taxon>
        <taxon>Peptostreptococcales</taxon>
        <taxon>Natronincolaceae</taxon>
        <taxon>Alkaliphilus</taxon>
    </lineage>
</organism>
<dbReference type="OrthoDB" id="9792335at2"/>
<evidence type="ECO:0000256" key="8">
    <source>
        <dbReference type="ARBA" id="ARBA00022801"/>
    </source>
</evidence>
<proteinExistence type="inferred from homology"/>
<keyword evidence="8" id="KW-0378">Hydrolase</keyword>
<dbReference type="AlphaFoldDB" id="A0A1G5KAF4"/>
<dbReference type="NCBIfam" id="TIGR01910">
    <property type="entry name" value="DapE-ArgE"/>
    <property type="match status" value="1"/>
</dbReference>
<dbReference type="STRING" id="1120976.SAMN03080606_03367"/>
<comment type="cofactor">
    <cofactor evidence="1">
        <name>Co(2+)</name>
        <dbReference type="ChEBI" id="CHEBI:48828"/>
    </cofactor>
</comment>
<dbReference type="EMBL" id="FMUS01000025">
    <property type="protein sequence ID" value="SCY97612.1"/>
    <property type="molecule type" value="Genomic_DNA"/>
</dbReference>
<dbReference type="InterPro" id="IPR011650">
    <property type="entry name" value="Peptidase_M20_dimer"/>
</dbReference>
<dbReference type="InterPro" id="IPR001261">
    <property type="entry name" value="ArgE/DapE_CS"/>
</dbReference>
<dbReference type="SUPFAM" id="SSF55031">
    <property type="entry name" value="Bacterial exopeptidase dimerisation domain"/>
    <property type="match status" value="1"/>
</dbReference>
<evidence type="ECO:0000256" key="5">
    <source>
        <dbReference type="ARBA" id="ARBA00011921"/>
    </source>
</evidence>
<evidence type="ECO:0000256" key="10">
    <source>
        <dbReference type="ARBA" id="ARBA00023285"/>
    </source>
</evidence>
<evidence type="ECO:0000256" key="2">
    <source>
        <dbReference type="ARBA" id="ARBA00001947"/>
    </source>
</evidence>
<sequence>MINLKDWKGYIANYYNKEDLVKLTQQLIRIPSHVNHPGREREVGLFLGKYCEEQGFDVEVKPIVDGRVNVIVTLKGIGGGRNLLLNGHLDTVPPGEMDFDPYEAEIVDGYIHGRGTVDMKGPIASMITMMKAIKESGIKIKGDIIFTGVIGEEEQSEGTEDLVKSGIKADGAIVGEPSSYEYSAGHRGLEWLEIRIQGRAAHGGVPHLGINAIEKAAVLIKEIKDTIYPKLAERKNPLMGPSVMNFGHIKGGIQPSTVADSCIIQIDRRYIPGETVESVIGEYQEVIDKIKKEDPEFEAEIVRMPNNMLTLDHLPLETKLDQPIAKAVKNALSTVLEKEATLSTKRGWTDASLLSNFAGIPTIVYGPGNISYSHTKNEKIAIKELEEAVEVYFLAALEFCGMEE</sequence>
<dbReference type="Pfam" id="PF01546">
    <property type="entry name" value="Peptidase_M20"/>
    <property type="match status" value="1"/>
</dbReference>
<dbReference type="GO" id="GO:0009089">
    <property type="term" value="P:lysine biosynthetic process via diaminopimelate"/>
    <property type="evidence" value="ECO:0007669"/>
    <property type="project" value="UniProtKB-UniPathway"/>
</dbReference>
<keyword evidence="7" id="KW-0479">Metal-binding</keyword>
<keyword evidence="9" id="KW-0862">Zinc</keyword>
<dbReference type="GO" id="GO:0009014">
    <property type="term" value="F:succinyl-diaminopimelate desuccinylase activity"/>
    <property type="evidence" value="ECO:0007669"/>
    <property type="project" value="UniProtKB-EC"/>
</dbReference>
<dbReference type="InterPro" id="IPR010182">
    <property type="entry name" value="ArgE/DapE"/>
</dbReference>
<evidence type="ECO:0000256" key="6">
    <source>
        <dbReference type="ARBA" id="ARBA00016853"/>
    </source>
</evidence>
<dbReference type="PROSITE" id="PS00758">
    <property type="entry name" value="ARGE_DAPE_CPG2_1"/>
    <property type="match status" value="1"/>
</dbReference>
<comment type="catalytic activity">
    <reaction evidence="11">
        <text>N-succinyl-(2S,6S)-2,6-diaminopimelate + H2O = (2S,6S)-2,6-diaminopimelate + succinate</text>
        <dbReference type="Rhea" id="RHEA:22608"/>
        <dbReference type="ChEBI" id="CHEBI:15377"/>
        <dbReference type="ChEBI" id="CHEBI:30031"/>
        <dbReference type="ChEBI" id="CHEBI:57609"/>
        <dbReference type="ChEBI" id="CHEBI:58087"/>
        <dbReference type="EC" id="3.5.1.18"/>
    </reaction>
</comment>
<dbReference type="InterPro" id="IPR002933">
    <property type="entry name" value="Peptidase_M20"/>
</dbReference>
<dbReference type="EC" id="3.5.1.18" evidence="5"/>
<keyword evidence="14" id="KW-1185">Reference proteome</keyword>